<evidence type="ECO:0000313" key="5">
    <source>
        <dbReference type="Proteomes" id="UP000194218"/>
    </source>
</evidence>
<name>A0A1W7D5N1_9ACTN</name>
<sequence length="278" mass="28920">MQPIASEDQDTPAPRQDGPRQDTSAPDGPSRPPVTVVTGGSRGIGAAVAARLAAAGHDVAIGWVADEEAAERVVSAVREAGRAAVAVRVDVSRERDVDQLFDTAREALGPVTGLVNNAAVTGPLGRFTETSTDVMRRVVEVNVLGTLWCARRAAREMSARHGGAGGAVVNISSVAATLGSPDEYVHYAATKAAVDALTTGLAKELAPDGVRVNSVQPGMILTDMHATMGDPQRPWRKSDRVPMRRPGHPEEIAGAVAWLLSPEASYTTGAVLRVSGGL</sequence>
<keyword evidence="2" id="KW-0560">Oxidoreductase</keyword>
<dbReference type="PRINTS" id="PR00081">
    <property type="entry name" value="GDHRDH"/>
</dbReference>
<dbReference type="GO" id="GO:0016616">
    <property type="term" value="F:oxidoreductase activity, acting on the CH-OH group of donors, NAD or NADP as acceptor"/>
    <property type="evidence" value="ECO:0007669"/>
    <property type="project" value="TreeGrafter"/>
</dbReference>
<dbReference type="PROSITE" id="PS00061">
    <property type="entry name" value="ADH_SHORT"/>
    <property type="match status" value="1"/>
</dbReference>
<organism evidence="4 5">
    <name type="scientific">Streptomyces marincola</name>
    <dbReference type="NCBI Taxonomy" id="2878388"/>
    <lineage>
        <taxon>Bacteria</taxon>
        <taxon>Bacillati</taxon>
        <taxon>Actinomycetota</taxon>
        <taxon>Actinomycetes</taxon>
        <taxon>Kitasatosporales</taxon>
        <taxon>Streptomycetaceae</taxon>
        <taxon>Streptomyces</taxon>
    </lineage>
</organism>
<comment type="similarity">
    <text evidence="1">Belongs to the short-chain dehydrogenases/reductases (SDR) family.</text>
</comment>
<dbReference type="PRINTS" id="PR00080">
    <property type="entry name" value="SDRFAMILY"/>
</dbReference>
<dbReference type="InterPro" id="IPR002347">
    <property type="entry name" value="SDR_fam"/>
</dbReference>
<evidence type="ECO:0000256" key="3">
    <source>
        <dbReference type="SAM" id="MobiDB-lite"/>
    </source>
</evidence>
<dbReference type="CDD" id="cd05233">
    <property type="entry name" value="SDR_c"/>
    <property type="match status" value="1"/>
</dbReference>
<proteinExistence type="inferred from homology"/>
<accession>A0A1W7D5N1</accession>
<evidence type="ECO:0000313" key="4">
    <source>
        <dbReference type="EMBL" id="ARQ71900.1"/>
    </source>
</evidence>
<dbReference type="KEGG" id="smao:CAG99_26455"/>
<dbReference type="AlphaFoldDB" id="A0A1W7D5N1"/>
<dbReference type="Gene3D" id="3.40.50.720">
    <property type="entry name" value="NAD(P)-binding Rossmann-like Domain"/>
    <property type="match status" value="1"/>
</dbReference>
<evidence type="ECO:0000256" key="1">
    <source>
        <dbReference type="ARBA" id="ARBA00006484"/>
    </source>
</evidence>
<dbReference type="NCBIfam" id="NF005559">
    <property type="entry name" value="PRK07231.1"/>
    <property type="match status" value="1"/>
</dbReference>
<dbReference type="PANTHER" id="PTHR42760:SF40">
    <property type="entry name" value="3-OXOACYL-[ACYL-CARRIER-PROTEIN] REDUCTASE, CHLOROPLASTIC"/>
    <property type="match status" value="1"/>
</dbReference>
<dbReference type="EMBL" id="CP021121">
    <property type="protein sequence ID" value="ARQ71900.1"/>
    <property type="molecule type" value="Genomic_DNA"/>
</dbReference>
<dbReference type="Proteomes" id="UP000194218">
    <property type="component" value="Chromosome"/>
</dbReference>
<evidence type="ECO:0000256" key="2">
    <source>
        <dbReference type="ARBA" id="ARBA00023002"/>
    </source>
</evidence>
<dbReference type="Pfam" id="PF13561">
    <property type="entry name" value="adh_short_C2"/>
    <property type="match status" value="1"/>
</dbReference>
<gene>
    <name evidence="4" type="ORF">CAG99_26455</name>
</gene>
<dbReference type="GO" id="GO:0030497">
    <property type="term" value="P:fatty acid elongation"/>
    <property type="evidence" value="ECO:0007669"/>
    <property type="project" value="TreeGrafter"/>
</dbReference>
<dbReference type="InterPro" id="IPR020904">
    <property type="entry name" value="Sc_DH/Rdtase_CS"/>
</dbReference>
<dbReference type="InterPro" id="IPR036291">
    <property type="entry name" value="NAD(P)-bd_dom_sf"/>
</dbReference>
<protein>
    <submittedName>
        <fullName evidence="4">Oxidoreductase</fullName>
    </submittedName>
</protein>
<dbReference type="PANTHER" id="PTHR42760">
    <property type="entry name" value="SHORT-CHAIN DEHYDROGENASES/REDUCTASES FAMILY MEMBER"/>
    <property type="match status" value="1"/>
</dbReference>
<feature type="region of interest" description="Disordered" evidence="3">
    <location>
        <begin position="1"/>
        <end position="39"/>
    </location>
</feature>
<reference evidence="4 5" key="1">
    <citation type="submission" date="2017-05" db="EMBL/GenBank/DDBJ databases">
        <title>Complete genome sequence of Streptomyces sp. SCSIO 03032 revealed the diverse biosynthetic pathways for its bioactive secondary metabolites.</title>
        <authorList>
            <person name="Ma L."/>
            <person name="Zhu Y."/>
            <person name="Zhang W."/>
            <person name="Zhang G."/>
            <person name="Tian X."/>
            <person name="Zhang S."/>
            <person name="Zhang C."/>
        </authorList>
    </citation>
    <scope>NUCLEOTIDE SEQUENCE [LARGE SCALE GENOMIC DNA]</scope>
    <source>
        <strain evidence="4 5">SCSIO 03032</strain>
    </source>
</reference>
<dbReference type="SUPFAM" id="SSF51735">
    <property type="entry name" value="NAD(P)-binding Rossmann-fold domains"/>
    <property type="match status" value="1"/>
</dbReference>
<keyword evidence="5" id="KW-1185">Reference proteome</keyword>
<dbReference type="FunFam" id="3.40.50.720:FF:000084">
    <property type="entry name" value="Short-chain dehydrogenase reductase"/>
    <property type="match status" value="1"/>
</dbReference>